<evidence type="ECO:0000313" key="10">
    <source>
        <dbReference type="Proteomes" id="UP000028549"/>
    </source>
</evidence>
<comment type="subunit">
    <text evidence="5 6">Interacts with MinD and FtsZ.</text>
</comment>
<feature type="domain" description="Septum site-determining protein MinC N-terminal" evidence="8">
    <location>
        <begin position="9"/>
        <end position="86"/>
    </location>
</feature>
<keyword evidence="4 6" id="KW-0131">Cell cycle</keyword>
<feature type="domain" description="Septum formation inhibitor MinC C-terminal" evidence="7">
    <location>
        <begin position="110"/>
        <end position="207"/>
    </location>
</feature>
<dbReference type="RefSeq" id="WP_029566782.1">
    <property type="nucleotide sequence ID" value="NZ_CANLZQ010000001.1"/>
</dbReference>
<dbReference type="EMBL" id="JNVC02000005">
    <property type="protein sequence ID" value="KEZ51856.1"/>
    <property type="molecule type" value="Genomic_DNA"/>
</dbReference>
<dbReference type="InterPro" id="IPR016098">
    <property type="entry name" value="CAP/MinC_C"/>
</dbReference>
<dbReference type="Pfam" id="PF03775">
    <property type="entry name" value="MinC_C"/>
    <property type="match status" value="1"/>
</dbReference>
<dbReference type="HAMAP" id="MF_00267">
    <property type="entry name" value="MinC"/>
    <property type="match status" value="1"/>
</dbReference>
<dbReference type="GO" id="GO:0000917">
    <property type="term" value="P:division septum assembly"/>
    <property type="evidence" value="ECO:0007669"/>
    <property type="project" value="UniProtKB-KW"/>
</dbReference>
<keyword evidence="3 6" id="KW-0717">Septation</keyword>
<accession>A0A084GWZ4</accession>
<keyword evidence="2 6" id="KW-0132">Cell division</keyword>
<organism evidence="9 10">
    <name type="scientific">Metabacillus indicus</name>
    <name type="common">Bacillus indicus</name>
    <dbReference type="NCBI Taxonomy" id="246786"/>
    <lineage>
        <taxon>Bacteria</taxon>
        <taxon>Bacillati</taxon>
        <taxon>Bacillota</taxon>
        <taxon>Bacilli</taxon>
        <taxon>Bacillales</taxon>
        <taxon>Bacillaceae</taxon>
        <taxon>Metabacillus</taxon>
    </lineage>
</organism>
<evidence type="ECO:0000256" key="6">
    <source>
        <dbReference type="HAMAP-Rule" id="MF_00267"/>
    </source>
</evidence>
<keyword evidence="10" id="KW-1185">Reference proteome</keyword>
<gene>
    <name evidence="6 9" type="primary">minC</name>
    <name evidence="9" type="ORF">GS18_0212160</name>
</gene>
<dbReference type="InterPro" id="IPR013033">
    <property type="entry name" value="MinC"/>
</dbReference>
<protein>
    <recommendedName>
        <fullName evidence="6">Probable septum site-determining protein MinC</fullName>
    </recommendedName>
</protein>
<evidence type="ECO:0000256" key="5">
    <source>
        <dbReference type="ARBA" id="ARBA00046874"/>
    </source>
</evidence>
<comment type="function">
    <text evidence="6">Cell division inhibitor that blocks the formation of polar Z ring septums. Rapidly oscillates between the poles of the cell to destabilize FtsZ filaments that have formed before they mature into polar Z rings. Prevents FtsZ polymerization.</text>
</comment>
<dbReference type="GO" id="GO:0000902">
    <property type="term" value="P:cell morphogenesis"/>
    <property type="evidence" value="ECO:0007669"/>
    <property type="project" value="InterPro"/>
</dbReference>
<dbReference type="PANTHER" id="PTHR34108">
    <property type="entry name" value="SEPTUM SITE-DETERMINING PROTEIN MINC"/>
    <property type="match status" value="1"/>
</dbReference>
<dbReference type="Pfam" id="PF22642">
    <property type="entry name" value="MinC_N_1"/>
    <property type="match status" value="1"/>
</dbReference>
<evidence type="ECO:0000256" key="2">
    <source>
        <dbReference type="ARBA" id="ARBA00022618"/>
    </source>
</evidence>
<name>A0A084GWZ4_METID</name>
<proteinExistence type="inferred from homology"/>
<dbReference type="STRING" id="246786.GS18_0212160"/>
<dbReference type="AlphaFoldDB" id="A0A084GWZ4"/>
<evidence type="ECO:0000256" key="1">
    <source>
        <dbReference type="ARBA" id="ARBA00006291"/>
    </source>
</evidence>
<evidence type="ECO:0000259" key="8">
    <source>
        <dbReference type="Pfam" id="PF22642"/>
    </source>
</evidence>
<evidence type="ECO:0000259" key="7">
    <source>
        <dbReference type="Pfam" id="PF03775"/>
    </source>
</evidence>
<dbReference type="InterPro" id="IPR036145">
    <property type="entry name" value="MinC_C_sf"/>
</dbReference>
<evidence type="ECO:0000313" key="9">
    <source>
        <dbReference type="EMBL" id="KEZ51856.1"/>
    </source>
</evidence>
<dbReference type="NCBIfam" id="TIGR01222">
    <property type="entry name" value="minC"/>
    <property type="match status" value="1"/>
</dbReference>
<dbReference type="PANTHER" id="PTHR34108:SF1">
    <property type="entry name" value="SEPTUM SITE-DETERMINING PROTEIN MINC"/>
    <property type="match status" value="1"/>
</dbReference>
<reference evidence="9 10" key="1">
    <citation type="journal article" date="2005" name="Int. J. Syst. Evol. Microbiol.">
        <title>Bacillus cibi sp. nov., isolated from jeotgal, a traditional Korean fermented seafood.</title>
        <authorList>
            <person name="Yoon J.H."/>
            <person name="Lee C.H."/>
            <person name="Oh T.K."/>
        </authorList>
    </citation>
    <scope>NUCLEOTIDE SEQUENCE [LARGE SCALE GENOMIC DNA]</scope>
    <source>
        <strain evidence="9 10">DSM 16189</strain>
    </source>
</reference>
<dbReference type="OrthoDB" id="9790810at2"/>
<sequence length="227" mass="25072">MKAQKQHYVTIKGTKDGLTLHLDDSCSFEELLNDLEQMLSLKQYIHEDGPTITVNVKAGNRLLHRNHQEQIEAVIQKKRNLVVETFESNVVTKEHAARMKKEAEIVSAAKVIRSGQVLKVDGDLLLIGDVNPGGTVIAGGNIFIMGTLRGIAHAGYNGKSSAVIAASVMMPSQIRIGSTVGRAPDYDREETHEMECAYIDESESIVIDRLQQLTHLRPELTRFEGGI</sequence>
<dbReference type="Proteomes" id="UP000028549">
    <property type="component" value="Unassembled WGS sequence"/>
</dbReference>
<dbReference type="InterPro" id="IPR005526">
    <property type="entry name" value="Septum_form_inhib_MinC_C"/>
</dbReference>
<comment type="similarity">
    <text evidence="1 6">Belongs to the MinC family.</text>
</comment>
<comment type="caution">
    <text evidence="9">The sequence shown here is derived from an EMBL/GenBank/DDBJ whole genome shotgun (WGS) entry which is preliminary data.</text>
</comment>
<dbReference type="GO" id="GO:1901891">
    <property type="term" value="P:regulation of cell septum assembly"/>
    <property type="evidence" value="ECO:0007669"/>
    <property type="project" value="InterPro"/>
</dbReference>
<dbReference type="Gene3D" id="3.30.160.540">
    <property type="match status" value="1"/>
</dbReference>
<dbReference type="InterPro" id="IPR055219">
    <property type="entry name" value="MinC_N_1"/>
</dbReference>
<evidence type="ECO:0000256" key="4">
    <source>
        <dbReference type="ARBA" id="ARBA00023306"/>
    </source>
</evidence>
<evidence type="ECO:0000256" key="3">
    <source>
        <dbReference type="ARBA" id="ARBA00023210"/>
    </source>
</evidence>
<dbReference type="Gene3D" id="2.160.20.70">
    <property type="match status" value="1"/>
</dbReference>
<dbReference type="SUPFAM" id="SSF63848">
    <property type="entry name" value="Cell-division inhibitor MinC, C-terminal domain"/>
    <property type="match status" value="1"/>
</dbReference>